<dbReference type="RefSeq" id="WP_073185795.1">
    <property type="nucleotide sequence ID" value="NZ_FQXI01000028.1"/>
</dbReference>
<gene>
    <name evidence="2" type="ORF">SAMN02745245_01964</name>
</gene>
<feature type="transmembrane region" description="Helical" evidence="1">
    <location>
        <begin position="104"/>
        <end position="123"/>
    </location>
</feature>
<feature type="transmembrane region" description="Helical" evidence="1">
    <location>
        <begin position="135"/>
        <end position="154"/>
    </location>
</feature>
<evidence type="ECO:0000256" key="1">
    <source>
        <dbReference type="SAM" id="Phobius"/>
    </source>
</evidence>
<dbReference type="OrthoDB" id="2085373at2"/>
<reference evidence="2 3" key="1">
    <citation type="submission" date="2016-11" db="EMBL/GenBank/DDBJ databases">
        <authorList>
            <person name="Jaros S."/>
            <person name="Januszkiewicz K."/>
            <person name="Wedrychowicz H."/>
        </authorList>
    </citation>
    <scope>NUCLEOTIDE SEQUENCE [LARGE SCALE GENOMIC DNA]</scope>
    <source>
        <strain evidence="2 3">DSM 21120</strain>
    </source>
</reference>
<dbReference type="STRING" id="1120995.SAMN02745245_01964"/>
<feature type="transmembrane region" description="Helical" evidence="1">
    <location>
        <begin position="51"/>
        <end position="75"/>
    </location>
</feature>
<sequence length="235" mass="27129">MKRNYNKAARNYLLKNKDTLLNAIIFLVLSIPATFLVQSDMLATRGENYQLYLMYLLILGISFIQGSSMVVDLTVKDRLSRRLEFYLASGGDVKEILKAYTLEMFRIAAIIPFFIFMACFYMIDWTVPFEKMILIYVTTSAVSYLGIYLLNTLVLSIKRFKLFKNILFFSNFLIFFIGTNLGPSLLDSNIFNILSLDTAILFFNLIIGVVLLMITLAKIKHVNNEDIIRRDALWE</sequence>
<evidence type="ECO:0000313" key="3">
    <source>
        <dbReference type="Proteomes" id="UP000184032"/>
    </source>
</evidence>
<keyword evidence="1" id="KW-0812">Transmembrane</keyword>
<organism evidence="2 3">
    <name type="scientific">Anaerosphaera aminiphila DSM 21120</name>
    <dbReference type="NCBI Taxonomy" id="1120995"/>
    <lineage>
        <taxon>Bacteria</taxon>
        <taxon>Bacillati</taxon>
        <taxon>Bacillota</taxon>
        <taxon>Tissierellia</taxon>
        <taxon>Tissierellales</taxon>
        <taxon>Peptoniphilaceae</taxon>
        <taxon>Anaerosphaera</taxon>
    </lineage>
</organism>
<protein>
    <recommendedName>
        <fullName evidence="4">ABC-2 family transporter protein</fullName>
    </recommendedName>
</protein>
<name>A0A1M5V388_9FIRM</name>
<feature type="transmembrane region" description="Helical" evidence="1">
    <location>
        <begin position="20"/>
        <end position="39"/>
    </location>
</feature>
<accession>A0A1M5V388</accession>
<proteinExistence type="predicted"/>
<keyword evidence="1" id="KW-0472">Membrane</keyword>
<keyword evidence="3" id="KW-1185">Reference proteome</keyword>
<dbReference type="AlphaFoldDB" id="A0A1M5V388"/>
<evidence type="ECO:0008006" key="4">
    <source>
        <dbReference type="Google" id="ProtNLM"/>
    </source>
</evidence>
<feature type="transmembrane region" description="Helical" evidence="1">
    <location>
        <begin position="198"/>
        <end position="219"/>
    </location>
</feature>
<feature type="transmembrane region" description="Helical" evidence="1">
    <location>
        <begin position="166"/>
        <end position="186"/>
    </location>
</feature>
<dbReference type="EMBL" id="FQXI01000028">
    <property type="protein sequence ID" value="SHH69719.1"/>
    <property type="molecule type" value="Genomic_DNA"/>
</dbReference>
<evidence type="ECO:0000313" key="2">
    <source>
        <dbReference type="EMBL" id="SHH69719.1"/>
    </source>
</evidence>
<dbReference type="Proteomes" id="UP000184032">
    <property type="component" value="Unassembled WGS sequence"/>
</dbReference>
<keyword evidence="1" id="KW-1133">Transmembrane helix</keyword>